<dbReference type="GO" id="GO:0003774">
    <property type="term" value="F:cytoskeletal motor activity"/>
    <property type="evidence" value="ECO:0007669"/>
    <property type="project" value="UniProtKB-UniRule"/>
</dbReference>
<keyword evidence="3" id="KW-0963">Cytoplasm</keyword>
<dbReference type="GO" id="GO:0005524">
    <property type="term" value="F:ATP binding"/>
    <property type="evidence" value="ECO:0007669"/>
    <property type="project" value="UniProtKB-UniRule"/>
</dbReference>
<dbReference type="Pfam" id="PF26570">
    <property type="entry name" value="MYO15"/>
    <property type="match status" value="1"/>
</dbReference>
<dbReference type="InterPro" id="IPR038185">
    <property type="entry name" value="MyTH4_dom_sf"/>
</dbReference>
<dbReference type="GO" id="GO:0030182">
    <property type="term" value="P:neuron differentiation"/>
    <property type="evidence" value="ECO:0007669"/>
    <property type="project" value="UniProtKB-ARBA"/>
</dbReference>
<dbReference type="GO" id="GO:0016459">
    <property type="term" value="C:myosin complex"/>
    <property type="evidence" value="ECO:0007669"/>
    <property type="project" value="UniProtKB-KW"/>
</dbReference>
<dbReference type="InterPro" id="IPR036961">
    <property type="entry name" value="Kinesin_motor_dom_sf"/>
</dbReference>
<dbReference type="Pfam" id="PF00373">
    <property type="entry name" value="FERM_M"/>
    <property type="match status" value="1"/>
</dbReference>
<feature type="compositionally biased region" description="Basic and acidic residues" evidence="12">
    <location>
        <begin position="2237"/>
        <end position="2246"/>
    </location>
</feature>
<dbReference type="InterPro" id="IPR019748">
    <property type="entry name" value="FERM_central"/>
</dbReference>
<evidence type="ECO:0000256" key="10">
    <source>
        <dbReference type="ARBA" id="ARBA00023203"/>
    </source>
</evidence>
<feature type="domain" description="Myosin motor" evidence="15">
    <location>
        <begin position="614"/>
        <end position="1301"/>
    </location>
</feature>
<feature type="region of interest" description="Disordered" evidence="12">
    <location>
        <begin position="2666"/>
        <end position="2687"/>
    </location>
</feature>
<dbReference type="InterPro" id="IPR059004">
    <property type="entry name" value="MYO15"/>
</dbReference>
<keyword evidence="7" id="KW-0175">Coiled coil</keyword>
<feature type="compositionally biased region" description="Pro residues" evidence="12">
    <location>
        <begin position="2565"/>
        <end position="2580"/>
    </location>
</feature>
<dbReference type="Pfam" id="PF00784">
    <property type="entry name" value="MyTH4"/>
    <property type="match status" value="2"/>
</dbReference>
<gene>
    <name evidence="16" type="ORF">ALC56_01095</name>
</gene>
<dbReference type="Gene3D" id="1.20.5.190">
    <property type="match status" value="1"/>
</dbReference>
<dbReference type="FunFam" id="3.40.850.10:FF:000008">
    <property type="entry name" value="Putative unconventional myosin-IXa"/>
    <property type="match status" value="1"/>
</dbReference>
<comment type="similarity">
    <text evidence="2 11">Belongs to the TRAFAC class myosin-kinesin ATPase superfamily. Myosin family.</text>
</comment>
<dbReference type="SUPFAM" id="SSF50729">
    <property type="entry name" value="PH domain-like"/>
    <property type="match status" value="1"/>
</dbReference>
<dbReference type="Pfam" id="PF00612">
    <property type="entry name" value="IQ"/>
    <property type="match status" value="2"/>
</dbReference>
<feature type="compositionally biased region" description="Basic and acidic residues" evidence="12">
    <location>
        <begin position="2424"/>
        <end position="2436"/>
    </location>
</feature>
<evidence type="ECO:0000256" key="5">
    <source>
        <dbReference type="ARBA" id="ARBA00022741"/>
    </source>
</evidence>
<feature type="compositionally biased region" description="Basic and acidic residues" evidence="12">
    <location>
        <begin position="400"/>
        <end position="415"/>
    </location>
</feature>
<dbReference type="SUPFAM" id="SSF52540">
    <property type="entry name" value="P-loop containing nucleoside triphosphate hydrolases"/>
    <property type="match status" value="1"/>
</dbReference>
<keyword evidence="9 11" id="KW-0505">Motor protein</keyword>
<dbReference type="InterPro" id="IPR000857">
    <property type="entry name" value="MyTH4_dom"/>
</dbReference>
<feature type="domain" description="MyTH4" evidence="14">
    <location>
        <begin position="3708"/>
        <end position="3862"/>
    </location>
</feature>
<feature type="region of interest" description="Disordered" evidence="12">
    <location>
        <begin position="3259"/>
        <end position="3292"/>
    </location>
</feature>
<dbReference type="GO" id="GO:0071944">
    <property type="term" value="C:cell periphery"/>
    <property type="evidence" value="ECO:0007669"/>
    <property type="project" value="UniProtKB-ARBA"/>
</dbReference>
<dbReference type="GO" id="GO:0009888">
    <property type="term" value="P:tissue development"/>
    <property type="evidence" value="ECO:0007669"/>
    <property type="project" value="UniProtKB-ARBA"/>
</dbReference>
<keyword evidence="5 11" id="KW-0547">Nucleotide-binding</keyword>
<reference evidence="16 17" key="1">
    <citation type="submission" date="2016-03" db="EMBL/GenBank/DDBJ databases">
        <title>Trachymyrmex septentrionalis WGS genome.</title>
        <authorList>
            <person name="Nygaard S."/>
            <person name="Hu H."/>
            <person name="Boomsma J."/>
            <person name="Zhang G."/>
        </authorList>
    </citation>
    <scope>NUCLEOTIDE SEQUENCE [LARGE SCALE GENOMIC DNA]</scope>
    <source>
        <strain evidence="16">Tsep2-gDNA-1</strain>
        <tissue evidence="16">Whole body</tissue>
    </source>
</reference>
<feature type="compositionally biased region" description="Low complexity" evidence="12">
    <location>
        <begin position="2299"/>
        <end position="2309"/>
    </location>
</feature>
<dbReference type="InterPro" id="IPR019749">
    <property type="entry name" value="Band_41_domain"/>
</dbReference>
<evidence type="ECO:0000256" key="3">
    <source>
        <dbReference type="ARBA" id="ARBA00022490"/>
    </source>
</evidence>
<feature type="region of interest" description="Disordered" evidence="12">
    <location>
        <begin position="199"/>
        <end position="297"/>
    </location>
</feature>
<dbReference type="SMART" id="SM00139">
    <property type="entry name" value="MyTH4"/>
    <property type="match status" value="2"/>
</dbReference>
<feature type="region of interest" description="Disordered" evidence="12">
    <location>
        <begin position="1384"/>
        <end position="1405"/>
    </location>
</feature>
<feature type="region of interest" description="Disordered" evidence="12">
    <location>
        <begin position="1"/>
        <end position="101"/>
    </location>
</feature>
<feature type="region of interest" description="Disordered" evidence="12">
    <location>
        <begin position="2260"/>
        <end position="2336"/>
    </location>
</feature>
<evidence type="ECO:0000256" key="7">
    <source>
        <dbReference type="ARBA" id="ARBA00023054"/>
    </source>
</evidence>
<dbReference type="CDD" id="cd13201">
    <property type="entry name" value="FERM_C_MyoXV"/>
    <property type="match status" value="1"/>
</dbReference>
<feature type="compositionally biased region" description="Basic and acidic residues" evidence="12">
    <location>
        <begin position="234"/>
        <end position="249"/>
    </location>
</feature>
<dbReference type="Gene3D" id="1.25.40.530">
    <property type="entry name" value="MyTH4 domain"/>
    <property type="match status" value="3"/>
</dbReference>
<dbReference type="FunFam" id="1.20.58.530:FF:000005">
    <property type="entry name" value="unconventional myosin-IXa isoform X1"/>
    <property type="match status" value="1"/>
</dbReference>
<dbReference type="Gene3D" id="2.30.29.30">
    <property type="entry name" value="Pleckstrin-homology domain (PH domain)/Phosphotyrosine-binding domain (PTB)"/>
    <property type="match status" value="2"/>
</dbReference>
<evidence type="ECO:0000256" key="12">
    <source>
        <dbReference type="SAM" id="MobiDB-lite"/>
    </source>
</evidence>
<evidence type="ECO:0000256" key="11">
    <source>
        <dbReference type="PROSITE-ProRule" id="PRU00782"/>
    </source>
</evidence>
<dbReference type="InterPro" id="IPR051567">
    <property type="entry name" value="Unconventional_Myosin_ATPase"/>
</dbReference>
<feature type="region of interest" description="Disordered" evidence="12">
    <location>
        <begin position="400"/>
        <end position="495"/>
    </location>
</feature>
<dbReference type="InterPro" id="IPR001609">
    <property type="entry name" value="Myosin_head_motor_dom-like"/>
</dbReference>
<dbReference type="PROSITE" id="PS51016">
    <property type="entry name" value="MYTH4"/>
    <property type="match status" value="2"/>
</dbReference>
<feature type="domain" description="FERM" evidence="13">
    <location>
        <begin position="3867"/>
        <end position="4175"/>
    </location>
</feature>
<dbReference type="CDD" id="cd23767">
    <property type="entry name" value="IQCD"/>
    <property type="match status" value="1"/>
</dbReference>
<dbReference type="STRING" id="34720.A0A195FVR3"/>
<evidence type="ECO:0000256" key="9">
    <source>
        <dbReference type="ARBA" id="ARBA00023175"/>
    </source>
</evidence>
<dbReference type="Gene3D" id="6.20.240.20">
    <property type="match status" value="1"/>
</dbReference>
<feature type="region of interest" description="Disordered" evidence="12">
    <location>
        <begin position="2562"/>
        <end position="2627"/>
    </location>
</feature>
<feature type="binding site" evidence="11">
    <location>
        <begin position="710"/>
        <end position="717"/>
    </location>
    <ligand>
        <name>ATP</name>
        <dbReference type="ChEBI" id="CHEBI:30616"/>
    </ligand>
</feature>
<feature type="compositionally biased region" description="Polar residues" evidence="12">
    <location>
        <begin position="2219"/>
        <end position="2235"/>
    </location>
</feature>
<keyword evidence="8 11" id="KW-0518">Myosin</keyword>
<name>A0A195FVR3_9HYME</name>
<keyword evidence="17" id="KW-1185">Reference proteome</keyword>
<evidence type="ECO:0000256" key="4">
    <source>
        <dbReference type="ARBA" id="ARBA00022737"/>
    </source>
</evidence>
<feature type="region of interest" description="Disordered" evidence="12">
    <location>
        <begin position="2423"/>
        <end position="2444"/>
    </location>
</feature>
<dbReference type="SMART" id="SM00295">
    <property type="entry name" value="B41"/>
    <property type="match status" value="1"/>
</dbReference>
<evidence type="ECO:0000313" key="16">
    <source>
        <dbReference type="EMBL" id="KYN44397.1"/>
    </source>
</evidence>
<dbReference type="Gene3D" id="1.20.120.720">
    <property type="entry name" value="Myosin VI head, motor domain, U50 subdomain"/>
    <property type="match status" value="1"/>
</dbReference>
<feature type="compositionally biased region" description="Basic and acidic residues" evidence="12">
    <location>
        <begin position="2494"/>
        <end position="2513"/>
    </location>
</feature>
<evidence type="ECO:0000259" key="15">
    <source>
        <dbReference type="PROSITE" id="PS51456"/>
    </source>
</evidence>
<dbReference type="InterPro" id="IPR036057">
    <property type="entry name" value="MYSc_Myo15"/>
</dbReference>
<feature type="compositionally biased region" description="Polar residues" evidence="12">
    <location>
        <begin position="2274"/>
        <end position="2289"/>
    </location>
</feature>
<dbReference type="Proteomes" id="UP000078541">
    <property type="component" value="Unassembled WGS sequence"/>
</dbReference>
<dbReference type="GO" id="GO:0003779">
    <property type="term" value="F:actin binding"/>
    <property type="evidence" value="ECO:0007669"/>
    <property type="project" value="UniProtKB-KW"/>
</dbReference>
<evidence type="ECO:0000259" key="14">
    <source>
        <dbReference type="PROSITE" id="PS51016"/>
    </source>
</evidence>
<dbReference type="InterPro" id="IPR002404">
    <property type="entry name" value="IRS_PTB"/>
</dbReference>
<dbReference type="Gene3D" id="1.10.10.820">
    <property type="match status" value="1"/>
</dbReference>
<dbReference type="PANTHER" id="PTHR22692">
    <property type="entry name" value="MYOSIN VII, XV"/>
    <property type="match status" value="1"/>
</dbReference>
<feature type="compositionally biased region" description="Basic and acidic residues" evidence="12">
    <location>
        <begin position="1384"/>
        <end position="1404"/>
    </location>
</feature>
<dbReference type="Gene3D" id="3.40.850.10">
    <property type="entry name" value="Kinesin motor domain"/>
    <property type="match status" value="1"/>
</dbReference>
<feature type="compositionally biased region" description="Polar residues" evidence="12">
    <location>
        <begin position="25"/>
        <end position="38"/>
    </location>
</feature>
<feature type="region of interest" description="Disordered" evidence="12">
    <location>
        <begin position="3551"/>
        <end position="3573"/>
    </location>
</feature>
<keyword evidence="6 11" id="KW-0067">ATP-binding</keyword>
<feature type="compositionally biased region" description="Pro residues" evidence="12">
    <location>
        <begin position="2312"/>
        <end position="2322"/>
    </location>
</feature>
<dbReference type="GO" id="GO:0005737">
    <property type="term" value="C:cytoplasm"/>
    <property type="evidence" value="ECO:0007669"/>
    <property type="project" value="UniProtKB-SubCell"/>
</dbReference>
<dbReference type="InterPro" id="IPR011993">
    <property type="entry name" value="PH-like_dom_sf"/>
</dbReference>
<sequence length="4188" mass="478183">MANVDSPGPSTKQQQQQQRRRWSMGRSSTSRSHFSLHTSEVFYASAEPLSGDRDGRVLHNASGIGPDPDSNSALDSCAPETGTRQQFRTSTQQPSRDSSNRRAIVTKNDGEIFYTVPRGLAISRKEILQRRCVRNDVETVHPMPERSQVEKRPTTLPSIGRRTCRDTECTSSFLKRVSRQDILRRRANVETNLQLKDVAKTPSGVPSSGRLVKEDRDISRPSTLPKILHASKTSRPEEYSSSRARETAGREAPIYGRIRRRKMSLPTGVATSRDSTTPSSTLTRHLRDPVPNPPDWSRCANNVSRNDIYVKVTRKPPKQAPHEERLEPMSRRRIINNVDNMDSLERRMHQDRDQDVVKVKHDAILVSKADIERLRNFKTERNEDVKMSCRVDSTWSARKDSKTDSWSRNKCHPKDSTWTSERQARCRPKSQTELLTKEQTEGSKTGMKSMTLPSYVKIGRKTSSGNLPARNVNEQRRTSTSGVLTKQSKERSNYVKKTATHIPMRIPTHIRTFSDANSTRSNSPDTSSSIFGFCTGKRRLQPSSVTRRSPSWNLKTGELVWFDPGVGHVLPGEVLEYHRAANVLSVQAVIAGKPQIFTLTNLSGVKPRQDLGQNGVEDMIQLTDLNEASLLWNLKIRYDKELIYTYTGSILVAVNPYKMFDIYGLDQVKLYEGRILGTLPPHLFAVGSSAYSQVTAANNSSANQVVVISGESGSGKTESTKLVMQYLAAVNRAPNNLVTEQILEATPLLESFGNAKTPRNDNSSRFGKYLEVHFRDGAIIGGRITQYLLEKSRIVTQASEERNYHVFYELLAGLDQQLRDKYGLLTPDKYFYLNQGGNCEIDGKSDVQDFKALLSAMQVLGFSSEEQDTIFRILSSVLHLGNVYFHRKQMRHGQEGVEVGSDAEIRWAAHLLQVNSDGIIRALTTKTTEARNERVFTALNIDQALDARDAFAKALYSSLFSWLVARVNHIVYKGTKQTAAISILDIFGFENFTENSFEQLCINYANENLQFYFNKHIFKLEQQEYAKEKIDWTTINYTDNLPVIHLIAKKPVGILHLLDDESNFPKATDLSFLEKCHYNHALSELYSRPRMNSAEFAIRHYAGQVWYNVEGFLDKNRDTLRPDVVELLISSKISMVSKMFQHVRNTHEANKTMNKPNGRFVTMKPRTPTVSARFHDSLQQLLESMSQCNPWFVRCIKPNTEKAPMKFDMPCVLEQLRYTGMLETIRIRKTGYPVRLLFGHFVDRYRYLVSTHLPRGAPNKELCRIILDKAASKEAQSQYQLGLTRVFLRESLERALEYNRALILERAAITVQRYTRGFLARRRFLNISRSTVLIQAVYRGYRERKQFRAMKKGVLMAQKLYRGRKQREAFKILKEEMAKRAEIERASKERAKAKQQREEQERTSRAVAGVNHLEIPAELAFIYSKLDDWQPTHTERNLLKVVGQVIPINYTYNLPSDIDQYQFSKFTNIYFKSHIFGMKREPIKTPFLAKARDQDYTDSLMIFKMILRFMNESNLNGKREQALGDYIVNKGIVNEKLRDEILCQLANQTWKNENDANKERGWLLLSNCLSAFQPSATLFKYLLKYVSDHAYDGYKAYCQRKLLQGERTVHRMMINNQQTVHQVPRNYPPCVLEWRANRNRVNMALNVGFYDGETTTCAIDSWTTCEELANLAIRNHGVENTGWTITLWNQLDGPDAIVTETNGFDYVLDLISEMELAPAFPAAKHMFLEQRKNSLPPIKKREHAQVIRELEQEMEIPILKTFQPLERKSVPKVVDKPVELEIQVPRRPIVPPPQPPMRKQSHDVILETTTEMGLSRKSALNDRYFEKEKQRSRSLDNLLQSEVVSSPVKLANLGLSSSKLNERYHSLERIGETPAVSNVEFIKSQYPGKRALPGSQSSRAYIEKSEYGVKSSAMSDTSEAPSLASHVRRVRVPSQASDVDQFLDELFMPVLDGNLDELSDARSLAASIKGSDDTRPSGDQTVSENLQRIDNQVARIATVDDFVDEMMMRSKDVNIDAGELSKKIKGGGNMDIPNQNTAFNFTPIAQSMMSPPMMMPMFNATQQVPPAQNTSMSMGASFMPIPIYSMQGLSLPQYPNSPPSQSNDMMAYQQNLQRAFLQSAMAQNIQIQQQLLAQNQALQQLLVQSPQNSGQQPSTVLPAGPSSMNLVPSALPIGAHMGPNDSIGRYSKVSFREPDDGELWSTEKRGSSVLTSTPISQRQETMTVKAQIHRSQSPPRKNAETNRKTSIDYVRKLSVDRKVVDRKTSSAQADMKRTNLNKNNIQSNFTNVLSELKNRKSSVDSNPSSLSNNKGVPPPPPMPPPLESHDPSESRPFLDPYGRAKTVRIGKWRWPPPSDSNENQGQDSFIEFKMRQQQQQRKLTPHYQEYDQGEGEATTEGGVEWEEFEIENIVSNEDRSAIAQTIAAKHENGYKEEGEKKKKKSKKRRYKLLSFRRSVLEVGAQRPSPGSIGKLKLSSEMRQRLEKVTANHSVRSTKTAEKPALPREDGKVKRLEDNRKLLLEQQLGGRWDDYASTVDDTQSVTSKGTTDMMTQAQVVRTQIERMERPVPPPPPITPPQPPSPRGGSVYSNSQSGVPQPRSPPAPIEPKTRDSFRTSPDSETYDHFSKNQMFSQSRDIFASQQHLREGHDYRNDFDKIRAQDAKSKDFYSKDSTDLASSTRDRNSDFDSRRDLNSELFDSKYAFDGSTGKRDPFGMTRDVSPKSRDSFGMPSPRDFGVIPNTRESFTVARQSFNKLDRDVDRRSSVASTHRTDKMERIEIEEWPEFLKPVLPPADKPEIEKVQEVMNTKLYPQISNAHFTYNRVTWTLRVKKEVFAPNETLNSPLALHLVFCQVVYDVLATSNIRITKEDRQNMLKMLDNYGVTLDNLQSTQHKITIKKNVVDMAKQWPLYFARIFPVSIGPQHPETQHVAVSHHGLRLIKRTLNGDLIILETLPLEDIVSVNSSRPGVCVLQIASGVRLPLHTNRAPQLTEMISKYIRLVSVGQKILRSDPIESQITIIPHNEPIASNSFLLFRFRFLFHCRARRALCRLVESYSQTTTQRISFSCLAYAPHIPGNVVGTCAFHAPCKNSGIRTAVNNDKRNATTDRTIANDLVRVSVRSEESALALSPNFIMEREVSDTEGVFSRRLLSNWAELPMTLRRRQKHRPDILNQFTDYSESSENEFHKLEPKSFSNVQRIVRRSEFLRKFEFSDLAQKDVLDPRKDSRERRSTPESPFGRLDEGYWRHYEKIQDTKVPYRKKGNFIGRNLSDDDRKTNSPDSLLVKSSESELSSDEYGYTDDSGAFLEQASHSDRQCKGKRNGFIKFFAKDGNKEKKKLDSEHLDVNKNIKQISESFKKESFGQQKFEYENIPRIDVSKLDQKTFLHHSVMRTNDHQPTIEQLRLEEGCELRNFKNTAALKNIQEKKPVQQKSKDGEQPRMNDNLIQELYDGEQIIVRTNGERKLAKMETITEENADSNKLSVREILKRFEELRTQTDATTTCNDEMQNEDKTSDKTLNTIQETLKKLDEKVKSYQIDQKPHLQRINHHENHVSQITKTIQSQANHTNHSQPHNHSNHVISEHENHVPISRVPNHVSAVNQANHQKNLQNQRLSPSQEWRQPDDNVRLQEDGIYESGPVVSNDGKHSLLQYAMLNFRQSTEKFEMLKTADGSISGSLKVIESLKSKKKNKKSKGQQDGAEWTWKEQVDLVKYSTVPIEQSLLRLDADLSVLAVECFFCLMRYMGDQPLPPETSEVKCVYTILMHCHKYEQLRDEIYCQLMKQTTNNKSPNPESCQRGWRIFSIIAAYFTCSEGLRPYLTKYLETAAYDKRRAYHGTAMVCLQNLRKTVKYGGRKNVPSVEEIMAISAGRNAKRQIYRLPGGTERVINTKCTTVVQDVIEEMCNVISVRNPHEMDEFSLYCIVDGDAFTMPLARDEYVLDVTTELQKNHQVFYLIFCRSVWYYPLRLDAALYIEVVFNQIAPDYLEGLLLVLPGEHLPQEIIYDMAQIAALLHRAADMTHEPATKEIKYLLPKTALSLREPRPQQWSNMVQQAWNNVQHSSAATCKAQVLEILSKWPLFGSSFFAVKRVPEGKEKGADHILALNRHGVHFIDLITHETLYHYPYSEVISTRKVKSEEGTLYLDMKCGNLMQQRITRLQTEQAHEISRLIRQYITMEQRTSNAQGGAGIGLGMR</sequence>
<feature type="domain" description="MyTH4" evidence="14">
    <location>
        <begin position="1478"/>
        <end position="1638"/>
    </location>
</feature>
<dbReference type="Pfam" id="PF02174">
    <property type="entry name" value="IRS"/>
    <property type="match status" value="1"/>
</dbReference>
<protein>
    <submittedName>
        <fullName evidence="16">Myosin-XV</fullName>
    </submittedName>
</protein>
<feature type="compositionally biased region" description="Low complexity" evidence="12">
    <location>
        <begin position="3278"/>
        <end position="3287"/>
    </location>
</feature>
<dbReference type="InterPro" id="IPR000048">
    <property type="entry name" value="IQ_motif_EF-hand-BS"/>
</dbReference>
<dbReference type="InterPro" id="IPR027417">
    <property type="entry name" value="P-loop_NTPase"/>
</dbReference>
<feature type="compositionally biased region" description="Polar residues" evidence="12">
    <location>
        <begin position="442"/>
        <end position="452"/>
    </location>
</feature>
<dbReference type="EMBL" id="KQ981219">
    <property type="protein sequence ID" value="KYN44397.1"/>
    <property type="molecule type" value="Genomic_DNA"/>
</dbReference>
<proteinExistence type="inferred from homology"/>
<feature type="region of interest" description="Actin-binding" evidence="11">
    <location>
        <begin position="1178"/>
        <end position="1200"/>
    </location>
</feature>
<dbReference type="PROSITE" id="PS51456">
    <property type="entry name" value="MYOSIN_MOTOR"/>
    <property type="match status" value="1"/>
</dbReference>
<dbReference type="PROSITE" id="PS50096">
    <property type="entry name" value="IQ"/>
    <property type="match status" value="3"/>
</dbReference>
<dbReference type="SMART" id="SM00015">
    <property type="entry name" value="IQ"/>
    <property type="match status" value="3"/>
</dbReference>
<evidence type="ECO:0000256" key="6">
    <source>
        <dbReference type="ARBA" id="ARBA00022840"/>
    </source>
</evidence>
<organism evidence="16 17">
    <name type="scientific">Trachymyrmex septentrionalis</name>
    <dbReference type="NCBI Taxonomy" id="34720"/>
    <lineage>
        <taxon>Eukaryota</taxon>
        <taxon>Metazoa</taxon>
        <taxon>Ecdysozoa</taxon>
        <taxon>Arthropoda</taxon>
        <taxon>Hexapoda</taxon>
        <taxon>Insecta</taxon>
        <taxon>Pterygota</taxon>
        <taxon>Neoptera</taxon>
        <taxon>Endopterygota</taxon>
        <taxon>Hymenoptera</taxon>
        <taxon>Apocrita</taxon>
        <taxon>Aculeata</taxon>
        <taxon>Formicoidea</taxon>
        <taxon>Formicidae</taxon>
        <taxon>Myrmicinae</taxon>
        <taxon>Trachymyrmex</taxon>
    </lineage>
</organism>
<accession>A0A195FVR3</accession>
<evidence type="ECO:0000256" key="1">
    <source>
        <dbReference type="ARBA" id="ARBA00004496"/>
    </source>
</evidence>
<dbReference type="PROSITE" id="PS50057">
    <property type="entry name" value="FERM_3"/>
    <property type="match status" value="1"/>
</dbReference>
<evidence type="ECO:0000313" key="17">
    <source>
        <dbReference type="Proteomes" id="UP000078541"/>
    </source>
</evidence>
<dbReference type="PRINTS" id="PR00193">
    <property type="entry name" value="MYOSINHEAVY"/>
</dbReference>
<dbReference type="InterPro" id="IPR000299">
    <property type="entry name" value="FERM_domain"/>
</dbReference>
<dbReference type="InterPro" id="IPR041795">
    <property type="entry name" value="MyoXV_FERM_C"/>
</dbReference>
<feature type="region of interest" description="Disordered" evidence="12">
    <location>
        <begin position="2483"/>
        <end position="2513"/>
    </location>
</feature>
<dbReference type="SMART" id="SM00242">
    <property type="entry name" value="MYSc"/>
    <property type="match status" value="1"/>
</dbReference>
<dbReference type="CDD" id="cd14473">
    <property type="entry name" value="FERM_B-lobe"/>
    <property type="match status" value="1"/>
</dbReference>
<dbReference type="Pfam" id="PF00063">
    <property type="entry name" value="Myosin_head"/>
    <property type="match status" value="1"/>
</dbReference>
<comment type="subcellular location">
    <subcellularLocation>
        <location evidence="1">Cytoplasm</location>
    </subcellularLocation>
</comment>
<keyword evidence="4" id="KW-0677">Repeat</keyword>
<evidence type="ECO:0000256" key="8">
    <source>
        <dbReference type="ARBA" id="ARBA00023123"/>
    </source>
</evidence>
<keyword evidence="10 11" id="KW-0009">Actin-binding</keyword>
<evidence type="ECO:0000256" key="2">
    <source>
        <dbReference type="ARBA" id="ARBA00008314"/>
    </source>
</evidence>
<feature type="compositionally biased region" description="Polar residues" evidence="12">
    <location>
        <begin position="82"/>
        <end position="97"/>
    </location>
</feature>
<evidence type="ECO:0000259" key="13">
    <source>
        <dbReference type="PROSITE" id="PS50057"/>
    </source>
</evidence>
<dbReference type="FunFam" id="1.10.10.820:FF:000001">
    <property type="entry name" value="Myosin heavy chain"/>
    <property type="match status" value="1"/>
</dbReference>
<feature type="region of interest" description="Disordered" evidence="12">
    <location>
        <begin position="2706"/>
        <end position="2733"/>
    </location>
</feature>
<feature type="region of interest" description="Disordered" evidence="12">
    <location>
        <begin position="2219"/>
        <end position="2246"/>
    </location>
</feature>
<dbReference type="GO" id="GO:0009887">
    <property type="term" value="P:animal organ morphogenesis"/>
    <property type="evidence" value="ECO:0007669"/>
    <property type="project" value="UniProtKB-ARBA"/>
</dbReference>
<dbReference type="PANTHER" id="PTHR22692:SF26">
    <property type="entry name" value="SH3 DOMAIN-CONTAINING PROTEIN"/>
    <property type="match status" value="1"/>
</dbReference>
<dbReference type="Gene3D" id="1.20.58.530">
    <property type="match status" value="1"/>
</dbReference>
<feature type="compositionally biased region" description="Polar residues" evidence="12">
    <location>
        <begin position="269"/>
        <end position="283"/>
    </location>
</feature>
<dbReference type="CDD" id="cd01387">
    <property type="entry name" value="MYSc_Myo15"/>
    <property type="match status" value="1"/>
</dbReference>